<evidence type="ECO:0000313" key="2">
    <source>
        <dbReference type="Proteomes" id="UP001293593"/>
    </source>
</evidence>
<evidence type="ECO:0000313" key="1">
    <source>
        <dbReference type="EMBL" id="KAK4284113.1"/>
    </source>
</evidence>
<accession>A0AAE1N6E6</accession>
<dbReference type="EMBL" id="JAWXYG010000001">
    <property type="protein sequence ID" value="KAK4284113.1"/>
    <property type="molecule type" value="Genomic_DNA"/>
</dbReference>
<proteinExistence type="predicted"/>
<gene>
    <name evidence="1" type="ORF">QN277_000986</name>
</gene>
<dbReference type="AlphaFoldDB" id="A0AAE1N6E6"/>
<protein>
    <submittedName>
        <fullName evidence="1">Uncharacterized protein</fullName>
    </submittedName>
</protein>
<name>A0AAE1N6E6_9FABA</name>
<reference evidence="1" key="1">
    <citation type="submission" date="2023-10" db="EMBL/GenBank/DDBJ databases">
        <title>Chromosome-level genome of the transformable northern wattle, Acacia crassicarpa.</title>
        <authorList>
            <person name="Massaro I."/>
            <person name="Sinha N.R."/>
            <person name="Poethig S."/>
            <person name="Leichty A.R."/>
        </authorList>
    </citation>
    <scope>NUCLEOTIDE SEQUENCE</scope>
    <source>
        <strain evidence="1">Acra3RX</strain>
        <tissue evidence="1">Leaf</tissue>
    </source>
</reference>
<comment type="caution">
    <text evidence="1">The sequence shown here is derived from an EMBL/GenBank/DDBJ whole genome shotgun (WGS) entry which is preliminary data.</text>
</comment>
<keyword evidence="2" id="KW-1185">Reference proteome</keyword>
<sequence length="71" mass="7951">MKLKHEMAERSISLSSSFGPFASIRAGEGQICCCFSGILHRTVRGLIEFVKLFPGAEDEGLSGFMEWKRNR</sequence>
<dbReference type="Proteomes" id="UP001293593">
    <property type="component" value="Unassembled WGS sequence"/>
</dbReference>
<organism evidence="1 2">
    <name type="scientific">Acacia crassicarpa</name>
    <name type="common">northern wattle</name>
    <dbReference type="NCBI Taxonomy" id="499986"/>
    <lineage>
        <taxon>Eukaryota</taxon>
        <taxon>Viridiplantae</taxon>
        <taxon>Streptophyta</taxon>
        <taxon>Embryophyta</taxon>
        <taxon>Tracheophyta</taxon>
        <taxon>Spermatophyta</taxon>
        <taxon>Magnoliopsida</taxon>
        <taxon>eudicotyledons</taxon>
        <taxon>Gunneridae</taxon>
        <taxon>Pentapetalae</taxon>
        <taxon>rosids</taxon>
        <taxon>fabids</taxon>
        <taxon>Fabales</taxon>
        <taxon>Fabaceae</taxon>
        <taxon>Caesalpinioideae</taxon>
        <taxon>mimosoid clade</taxon>
        <taxon>Acacieae</taxon>
        <taxon>Acacia</taxon>
    </lineage>
</organism>